<comment type="caution">
    <text evidence="1">The sequence shown here is derived from an EMBL/GenBank/DDBJ whole genome shotgun (WGS) entry which is preliminary data.</text>
</comment>
<evidence type="ECO:0000313" key="2">
    <source>
        <dbReference type="Proteomes" id="UP000600918"/>
    </source>
</evidence>
<dbReference type="AlphaFoldDB" id="A0A834PH03"/>
<evidence type="ECO:0000313" key="1">
    <source>
        <dbReference type="EMBL" id="KAF7439405.1"/>
    </source>
</evidence>
<gene>
    <name evidence="1" type="ORF">H0235_001796</name>
</gene>
<dbReference type="EMBL" id="JACSDY010000001">
    <property type="protein sequence ID" value="KAF7439405.1"/>
    <property type="molecule type" value="Genomic_DNA"/>
</dbReference>
<organism evidence="1 2">
    <name type="scientific">Vespula pensylvanica</name>
    <name type="common">Western yellow jacket</name>
    <name type="synonym">Wasp</name>
    <dbReference type="NCBI Taxonomy" id="30213"/>
    <lineage>
        <taxon>Eukaryota</taxon>
        <taxon>Metazoa</taxon>
        <taxon>Ecdysozoa</taxon>
        <taxon>Arthropoda</taxon>
        <taxon>Hexapoda</taxon>
        <taxon>Insecta</taxon>
        <taxon>Pterygota</taxon>
        <taxon>Neoptera</taxon>
        <taxon>Endopterygota</taxon>
        <taxon>Hymenoptera</taxon>
        <taxon>Apocrita</taxon>
        <taxon>Aculeata</taxon>
        <taxon>Vespoidea</taxon>
        <taxon>Vespidae</taxon>
        <taxon>Vespinae</taxon>
        <taxon>Vespula</taxon>
    </lineage>
</organism>
<proteinExistence type="predicted"/>
<sequence length="108" mass="12417">MSYRRKHSWTFMGDDMRRPYSIPKIHASPPNLLLLAGQPSHTPMPMDSMRMKTKGFVALIKRSSRISKYERSKSGIVKVVGRKNEGLQKNRALGKSQKEIFDAKRTKL</sequence>
<protein>
    <submittedName>
        <fullName evidence="1">Uncharacterized protein</fullName>
    </submittedName>
</protein>
<accession>A0A834PH03</accession>
<name>A0A834PH03_VESPE</name>
<reference evidence="1" key="1">
    <citation type="journal article" date="2020" name="G3 (Bethesda)">
        <title>High-Quality Assemblies for Three Invasive Social Wasps from the &lt;i&gt;Vespula&lt;/i&gt; Genus.</title>
        <authorList>
            <person name="Harrop T.W.R."/>
            <person name="Guhlin J."/>
            <person name="McLaughlin G.M."/>
            <person name="Permina E."/>
            <person name="Stockwell P."/>
            <person name="Gilligan J."/>
            <person name="Le Lec M.F."/>
            <person name="Gruber M.A.M."/>
            <person name="Quinn O."/>
            <person name="Lovegrove M."/>
            <person name="Duncan E.J."/>
            <person name="Remnant E.J."/>
            <person name="Van Eeckhoven J."/>
            <person name="Graham B."/>
            <person name="Knapp R.A."/>
            <person name="Langford K.W."/>
            <person name="Kronenberg Z."/>
            <person name="Press M.O."/>
            <person name="Eacker S.M."/>
            <person name="Wilson-Rankin E.E."/>
            <person name="Purcell J."/>
            <person name="Lester P.J."/>
            <person name="Dearden P.K."/>
        </authorList>
    </citation>
    <scope>NUCLEOTIDE SEQUENCE</scope>
    <source>
        <strain evidence="1">Volc-1</strain>
    </source>
</reference>
<dbReference type="Proteomes" id="UP000600918">
    <property type="component" value="Unassembled WGS sequence"/>
</dbReference>
<keyword evidence="2" id="KW-1185">Reference proteome</keyword>